<comment type="caution">
    <text evidence="2">The sequence shown here is derived from an EMBL/GenBank/DDBJ whole genome shotgun (WGS) entry which is preliminary data.</text>
</comment>
<evidence type="ECO:0000313" key="2">
    <source>
        <dbReference type="EMBL" id="CAB3985076.1"/>
    </source>
</evidence>
<accession>A0A6S7G9D9</accession>
<dbReference type="Proteomes" id="UP001152795">
    <property type="component" value="Unassembled WGS sequence"/>
</dbReference>
<organism evidence="2 3">
    <name type="scientific">Paramuricea clavata</name>
    <name type="common">Red gorgonian</name>
    <name type="synonym">Violescent sea-whip</name>
    <dbReference type="NCBI Taxonomy" id="317549"/>
    <lineage>
        <taxon>Eukaryota</taxon>
        <taxon>Metazoa</taxon>
        <taxon>Cnidaria</taxon>
        <taxon>Anthozoa</taxon>
        <taxon>Octocorallia</taxon>
        <taxon>Malacalcyonacea</taxon>
        <taxon>Plexauridae</taxon>
        <taxon>Paramuricea</taxon>
    </lineage>
</organism>
<dbReference type="EMBL" id="CACRXK020000825">
    <property type="protein sequence ID" value="CAB3985076.1"/>
    <property type="molecule type" value="Genomic_DNA"/>
</dbReference>
<feature type="region of interest" description="Disordered" evidence="1">
    <location>
        <begin position="123"/>
        <end position="178"/>
    </location>
</feature>
<evidence type="ECO:0000256" key="1">
    <source>
        <dbReference type="SAM" id="MobiDB-lite"/>
    </source>
</evidence>
<protein>
    <submittedName>
        <fullName evidence="2">Uncharacterized protein</fullName>
    </submittedName>
</protein>
<feature type="non-terminal residue" evidence="2">
    <location>
        <position position="1"/>
    </location>
</feature>
<keyword evidence="3" id="KW-1185">Reference proteome</keyword>
<sequence>TLQNLLPNHSIDRKRSKKRRRPNSPTNHGEDNSPILEQLLNKMSTISSTVEKLNEHMTSLEFARLKYTENMAAEQDDTSCPEPTDVSDQLSIAVPPDTDIESYSPVILDPNFSHKVGNITSKSLTQGHNNDTTCLSENNNGNGGKNLSEGEAQSSQDSAKRLPFDPVAEDPRGAFYGI</sequence>
<proteinExistence type="predicted"/>
<evidence type="ECO:0000313" key="3">
    <source>
        <dbReference type="Proteomes" id="UP001152795"/>
    </source>
</evidence>
<feature type="compositionally biased region" description="Basic residues" evidence="1">
    <location>
        <begin position="12"/>
        <end position="22"/>
    </location>
</feature>
<reference evidence="2" key="1">
    <citation type="submission" date="2020-04" db="EMBL/GenBank/DDBJ databases">
        <authorList>
            <person name="Alioto T."/>
            <person name="Alioto T."/>
            <person name="Gomez Garrido J."/>
        </authorList>
    </citation>
    <scope>NUCLEOTIDE SEQUENCE</scope>
    <source>
        <strain evidence="2">A484AB</strain>
    </source>
</reference>
<gene>
    <name evidence="2" type="ORF">PACLA_8A085405</name>
</gene>
<feature type="compositionally biased region" description="Polar residues" evidence="1">
    <location>
        <begin position="123"/>
        <end position="140"/>
    </location>
</feature>
<feature type="region of interest" description="Disordered" evidence="1">
    <location>
        <begin position="1"/>
        <end position="34"/>
    </location>
</feature>
<name>A0A6S7G9D9_PARCT</name>
<dbReference type="AlphaFoldDB" id="A0A6S7G9D9"/>